<name>A0A0E9VAU9_ANGAN</name>
<organism evidence="1">
    <name type="scientific">Anguilla anguilla</name>
    <name type="common">European freshwater eel</name>
    <name type="synonym">Muraena anguilla</name>
    <dbReference type="NCBI Taxonomy" id="7936"/>
    <lineage>
        <taxon>Eukaryota</taxon>
        <taxon>Metazoa</taxon>
        <taxon>Chordata</taxon>
        <taxon>Craniata</taxon>
        <taxon>Vertebrata</taxon>
        <taxon>Euteleostomi</taxon>
        <taxon>Actinopterygii</taxon>
        <taxon>Neopterygii</taxon>
        <taxon>Teleostei</taxon>
        <taxon>Anguilliformes</taxon>
        <taxon>Anguillidae</taxon>
        <taxon>Anguilla</taxon>
    </lineage>
</organism>
<accession>A0A0E9VAU9</accession>
<dbReference type="EMBL" id="GBXM01033411">
    <property type="protein sequence ID" value="JAH75166.1"/>
    <property type="molecule type" value="Transcribed_RNA"/>
</dbReference>
<evidence type="ECO:0000313" key="1">
    <source>
        <dbReference type="EMBL" id="JAH75166.1"/>
    </source>
</evidence>
<reference evidence="1" key="1">
    <citation type="submission" date="2014-11" db="EMBL/GenBank/DDBJ databases">
        <authorList>
            <person name="Amaro Gonzalez C."/>
        </authorList>
    </citation>
    <scope>NUCLEOTIDE SEQUENCE</scope>
</reference>
<sequence>MPHVNGKVQKQ</sequence>
<protein>
    <submittedName>
        <fullName evidence="1">Uncharacterized protein</fullName>
    </submittedName>
</protein>
<reference evidence="1" key="2">
    <citation type="journal article" date="2015" name="Fish Shellfish Immunol.">
        <title>Early steps in the European eel (Anguilla anguilla)-Vibrio vulnificus interaction in the gills: Role of the RtxA13 toxin.</title>
        <authorList>
            <person name="Callol A."/>
            <person name="Pajuelo D."/>
            <person name="Ebbesson L."/>
            <person name="Teles M."/>
            <person name="MacKenzie S."/>
            <person name="Amaro C."/>
        </authorList>
    </citation>
    <scope>NUCLEOTIDE SEQUENCE</scope>
</reference>
<proteinExistence type="predicted"/>